<dbReference type="Pfam" id="PF03235">
    <property type="entry name" value="GmrSD_N"/>
    <property type="match status" value="1"/>
</dbReference>
<dbReference type="PANTHER" id="PTHR39639">
    <property type="entry name" value="CHROMOSOME 16, WHOLE GENOME SHOTGUN SEQUENCE"/>
    <property type="match status" value="1"/>
</dbReference>
<accession>A0A1C7M7N8</accession>
<sequence length="631" mass="70223">MKSDSDLTDFDDEDDIPLATQRGLGNGDSYRIRGALKVPRATTYTTQSLYDQIISEDIGLNAEYQRDVVWPDAKQIGLIDSIFRNFYVPPVIFAVKYNDDGSEHRVCIDGKQRLTSIYRFMDGLIPYKDAFSNEKFVFKETGKIKAKILSDKYRKIFCNKQIVCMEYQDLNGDNEREIFQRVQLGMALTPAEKLQAINSPTARFIRELQTQYVVDGLSQYLDWDVSRGSDFRGLAMAVYNIEKWPGINTLASLNQVQKWLQQPEELDEHFCDKIHATFRIFVALAKDSQYNKCFKLSGVKKVSPVEFMAASLLIAAYKNKLTFAQLSEAIILMRKEVRASEVDIRMNTRVVKPMVAFIKNLKVSQLTPSDGEPAAAKHVVVKRKRTVDTDMDVDEEDELATDETPPARATTSSQTAASSSSSHLPPATSTRSSTQASEAVPRSNMASPLPQAPTASAASHALPASPAPLDRLAAVRAAKLARLGQPIPRVPPSEPAALRLAHERRQASTHTPDPGPYPSTLHPSASFPSLPSLPPFPAPPSAPRQHPQRQNSLGDSLMARMTAPSARGGTPQRSANDNFDRQQRWNESQDSRSPNDVRYPPFPNTNGDGRHDYSRPPLRGPEYGNGSYRGR</sequence>
<dbReference type="EMBL" id="LUGG01000007">
    <property type="protein sequence ID" value="OBZ72931.1"/>
    <property type="molecule type" value="Genomic_DNA"/>
</dbReference>
<feature type="compositionally biased region" description="Acidic residues" evidence="1">
    <location>
        <begin position="389"/>
        <end position="401"/>
    </location>
</feature>
<feature type="domain" description="GmrSD restriction endonucleases N-terminal" evidence="2">
    <location>
        <begin position="60"/>
        <end position="176"/>
    </location>
</feature>
<feature type="compositionally biased region" description="Basic and acidic residues" evidence="1">
    <location>
        <begin position="578"/>
        <end position="595"/>
    </location>
</feature>
<dbReference type="InterPro" id="IPR004919">
    <property type="entry name" value="GmrSD_N"/>
</dbReference>
<feature type="region of interest" description="Disordered" evidence="1">
    <location>
        <begin position="388"/>
        <end position="462"/>
    </location>
</feature>
<evidence type="ECO:0000313" key="4">
    <source>
        <dbReference type="Proteomes" id="UP000092993"/>
    </source>
</evidence>
<dbReference type="OrthoDB" id="5419821at2759"/>
<keyword evidence="4" id="KW-1185">Reference proteome</keyword>
<name>A0A1C7M7N8_GRIFR</name>
<feature type="region of interest" description="Disordered" evidence="1">
    <location>
        <begin position="502"/>
        <end position="631"/>
    </location>
</feature>
<gene>
    <name evidence="3" type="ORF">A0H81_07184</name>
</gene>
<feature type="compositionally biased region" description="Acidic residues" evidence="1">
    <location>
        <begin position="1"/>
        <end position="16"/>
    </location>
</feature>
<feature type="compositionally biased region" description="Pro residues" evidence="1">
    <location>
        <begin position="531"/>
        <end position="542"/>
    </location>
</feature>
<dbReference type="OMA" id="IVCMEYQ"/>
<protein>
    <recommendedName>
        <fullName evidence="2">GmrSD restriction endonucleases N-terminal domain-containing protein</fullName>
    </recommendedName>
</protein>
<evidence type="ECO:0000256" key="1">
    <source>
        <dbReference type="SAM" id="MobiDB-lite"/>
    </source>
</evidence>
<reference evidence="3 4" key="1">
    <citation type="submission" date="2016-03" db="EMBL/GenBank/DDBJ databases">
        <title>Whole genome sequencing of Grifola frondosa 9006-11.</title>
        <authorList>
            <person name="Min B."/>
            <person name="Park H."/>
            <person name="Kim J.-G."/>
            <person name="Cho H."/>
            <person name="Oh Y.-L."/>
            <person name="Kong W.-S."/>
            <person name="Choi I.-G."/>
        </authorList>
    </citation>
    <scope>NUCLEOTIDE SEQUENCE [LARGE SCALE GENOMIC DNA]</scope>
    <source>
        <strain evidence="3 4">9006-11</strain>
    </source>
</reference>
<dbReference type="Proteomes" id="UP000092993">
    <property type="component" value="Unassembled WGS sequence"/>
</dbReference>
<feature type="compositionally biased region" description="Low complexity" evidence="1">
    <location>
        <begin position="404"/>
        <end position="430"/>
    </location>
</feature>
<evidence type="ECO:0000259" key="2">
    <source>
        <dbReference type="Pfam" id="PF03235"/>
    </source>
</evidence>
<feature type="region of interest" description="Disordered" evidence="1">
    <location>
        <begin position="1"/>
        <end position="22"/>
    </location>
</feature>
<dbReference type="STRING" id="5627.A0A1C7M7N8"/>
<comment type="caution">
    <text evidence="3">The sequence shown here is derived from an EMBL/GenBank/DDBJ whole genome shotgun (WGS) entry which is preliminary data.</text>
</comment>
<dbReference type="AlphaFoldDB" id="A0A1C7M7N8"/>
<feature type="compositionally biased region" description="Low complexity" evidence="1">
    <location>
        <begin position="452"/>
        <end position="462"/>
    </location>
</feature>
<proteinExistence type="predicted"/>
<organism evidence="3 4">
    <name type="scientific">Grifola frondosa</name>
    <name type="common">Maitake</name>
    <name type="synonym">Polyporus frondosus</name>
    <dbReference type="NCBI Taxonomy" id="5627"/>
    <lineage>
        <taxon>Eukaryota</taxon>
        <taxon>Fungi</taxon>
        <taxon>Dikarya</taxon>
        <taxon>Basidiomycota</taxon>
        <taxon>Agaricomycotina</taxon>
        <taxon>Agaricomycetes</taxon>
        <taxon>Polyporales</taxon>
        <taxon>Grifolaceae</taxon>
        <taxon>Grifola</taxon>
    </lineage>
</organism>
<dbReference type="PANTHER" id="PTHR39639:SF1">
    <property type="entry name" value="DUF262 DOMAIN-CONTAINING PROTEIN"/>
    <property type="match status" value="1"/>
</dbReference>
<evidence type="ECO:0000313" key="3">
    <source>
        <dbReference type="EMBL" id="OBZ72931.1"/>
    </source>
</evidence>